<keyword evidence="4" id="KW-1185">Reference proteome</keyword>
<organism evidence="3 4">
    <name type="scientific">Sarocladium strictum</name>
    <name type="common">Black bundle disease fungus</name>
    <name type="synonym">Acremonium strictum</name>
    <dbReference type="NCBI Taxonomy" id="5046"/>
    <lineage>
        <taxon>Eukaryota</taxon>
        <taxon>Fungi</taxon>
        <taxon>Dikarya</taxon>
        <taxon>Ascomycota</taxon>
        <taxon>Pezizomycotina</taxon>
        <taxon>Sordariomycetes</taxon>
        <taxon>Hypocreomycetidae</taxon>
        <taxon>Hypocreales</taxon>
        <taxon>Sarocladiaceae</taxon>
        <taxon>Sarocladium</taxon>
    </lineage>
</organism>
<evidence type="ECO:0000259" key="2">
    <source>
        <dbReference type="Pfam" id="PF23868"/>
    </source>
</evidence>
<dbReference type="EMBL" id="JAPDFR010000009">
    <property type="protein sequence ID" value="KAK0383638.1"/>
    <property type="molecule type" value="Genomic_DNA"/>
</dbReference>
<sequence length="618" mass="67331">MRPTQLTVPRRKLQSWSKPSPVCVFCSLVTPSTQSRPRSTRRFQSTSAASPDSRKDLSEALGHLQSRFPSIVSLSKLQLALRGLQQPAGREAVRVAILNLRDPAKESKNAARDVLRLLLADPLQDEQDWERQLAQHPAGEPLIIRVRASEAADGTLTISRTNTLAEVEISSPELNGAELEILFSDLNIPNGSEASIPAADLEASILEPEVQIPEGTHFTPLATPVHKALLVGEGFWGATRISSLPLSEEGGVILTAVNLKGLASQEIDANFQAIDTDLATEGIQLFRKGPQHGIEYERLWYASNLPVLTKWLRSGVKSTDGITKPVVRTLLTSVLADATARINESKAQASSSNATSLAIPEPIRGGVASWAQNAHAELQDQLDLAFTGKRWRKLGWWKLFWRVDDVAMLTNEMLTQRFLPTAEQELVYLTGQIEGSLQSQPVYSQPASSRDGSEQTRRLGSGEMAPIVFPSSANGLPKWPGHIAFTRRYLQNETVPALQALAQKLVVQSIGTSGLTTSLAALLYVSSFSSTLYEAGAVAALGVMYSLARMQKKWETARGFWEGEVREEGRKAVRAVEESVVGALEKGSTSGDASRAVIELEEARELVAKAEKALEQLK</sequence>
<dbReference type="Proteomes" id="UP001175261">
    <property type="component" value="Unassembled WGS sequence"/>
</dbReference>
<evidence type="ECO:0000256" key="1">
    <source>
        <dbReference type="SAM" id="MobiDB-lite"/>
    </source>
</evidence>
<gene>
    <name evidence="3" type="ORF">NLU13_9549</name>
</gene>
<evidence type="ECO:0000313" key="4">
    <source>
        <dbReference type="Proteomes" id="UP001175261"/>
    </source>
</evidence>
<accession>A0AA39GBF5</accession>
<evidence type="ECO:0000313" key="3">
    <source>
        <dbReference type="EMBL" id="KAK0383638.1"/>
    </source>
</evidence>
<dbReference type="Pfam" id="PF23867">
    <property type="entry name" value="Mmc1_N"/>
    <property type="match status" value="1"/>
</dbReference>
<dbReference type="PANTHER" id="PTHR38644:SF1">
    <property type="entry name" value="EXPRESSED PROTEIN"/>
    <property type="match status" value="1"/>
</dbReference>
<name>A0AA39GBF5_SARSR</name>
<feature type="domain" description="Mmc1 C-terminal" evidence="2">
    <location>
        <begin position="367"/>
        <end position="570"/>
    </location>
</feature>
<dbReference type="InterPro" id="IPR056196">
    <property type="entry name" value="Mmc1_C"/>
</dbReference>
<protein>
    <recommendedName>
        <fullName evidence="2">Mmc1 C-terminal domain-containing protein</fullName>
    </recommendedName>
</protein>
<comment type="caution">
    <text evidence="3">The sequence shown here is derived from an EMBL/GenBank/DDBJ whole genome shotgun (WGS) entry which is preliminary data.</text>
</comment>
<dbReference type="AlphaFoldDB" id="A0AA39GBF5"/>
<proteinExistence type="predicted"/>
<reference evidence="3" key="1">
    <citation type="submission" date="2022-10" db="EMBL/GenBank/DDBJ databases">
        <title>Determination and structural analysis of whole genome sequence of Sarocladium strictum F4-1.</title>
        <authorList>
            <person name="Hu L."/>
            <person name="Jiang Y."/>
        </authorList>
    </citation>
    <scope>NUCLEOTIDE SEQUENCE</scope>
    <source>
        <strain evidence="3">F4-1</strain>
    </source>
</reference>
<feature type="region of interest" description="Disordered" evidence="1">
    <location>
        <begin position="32"/>
        <end position="54"/>
    </location>
</feature>
<feature type="compositionally biased region" description="Low complexity" evidence="1">
    <location>
        <begin position="32"/>
        <end position="47"/>
    </location>
</feature>
<dbReference type="PANTHER" id="PTHR38644">
    <property type="entry name" value="EXPRESSED PROTEIN"/>
    <property type="match status" value="1"/>
</dbReference>
<dbReference type="Pfam" id="PF23868">
    <property type="entry name" value="Mmc1_C"/>
    <property type="match status" value="1"/>
</dbReference>